<dbReference type="InterPro" id="IPR005793">
    <property type="entry name" value="Formyl_trans_C"/>
</dbReference>
<dbReference type="GO" id="GO:0005829">
    <property type="term" value="C:cytosol"/>
    <property type="evidence" value="ECO:0007669"/>
    <property type="project" value="TreeGrafter"/>
</dbReference>
<dbReference type="PANTHER" id="PTHR11138:SF5">
    <property type="entry name" value="METHIONYL-TRNA FORMYLTRANSFERASE, MITOCHONDRIAL"/>
    <property type="match status" value="1"/>
</dbReference>
<dbReference type="CDD" id="cd08646">
    <property type="entry name" value="FMT_core_Met-tRNA-FMT_N"/>
    <property type="match status" value="1"/>
</dbReference>
<evidence type="ECO:0000259" key="9">
    <source>
        <dbReference type="Pfam" id="PF00551"/>
    </source>
</evidence>
<keyword evidence="5 8" id="KW-0808">Transferase</keyword>
<sequence length="316" mass="35115">MTSDKMRIVFMGTPDFALASLKALVENHYNVVGVVTVADKPSGRGQKLHQSPVKLYAESKGIPVLQPIKLKDETFVNALKALQPDLQIVVAFRMLPEVVWRLPKYGTFNLHASLLPNYRGAAPINWAIINGEKETGVTTFFIDEKIDTGAIIAQEVTPIESHETAGTLHDKLMVQGAELVLKTVDSIAEGTCTTQPQNKEVTFAEAPKIYKETCKIDWQAEGMTIERLVRGMSPYPTAWTAFVQKGEVLNVKVYDALFELVSHQYPIGELLVDKKGLRVAVKDGYIQLLELQLPAKKRMKTTDLLNGFSFDNTTIL</sequence>
<dbReference type="InterPro" id="IPR002376">
    <property type="entry name" value="Formyl_transf_N"/>
</dbReference>
<dbReference type="NCBIfam" id="TIGR00460">
    <property type="entry name" value="fmt"/>
    <property type="match status" value="1"/>
</dbReference>
<dbReference type="InterPro" id="IPR044135">
    <property type="entry name" value="Met-tRNA-FMT_C"/>
</dbReference>
<dbReference type="EMBL" id="UAVS01000010">
    <property type="protein sequence ID" value="SQA95201.1"/>
    <property type="molecule type" value="Genomic_DNA"/>
</dbReference>
<dbReference type="GO" id="GO:0004479">
    <property type="term" value="F:methionyl-tRNA formyltransferase activity"/>
    <property type="evidence" value="ECO:0007669"/>
    <property type="project" value="UniProtKB-UniRule"/>
</dbReference>
<dbReference type="Pfam" id="PF00551">
    <property type="entry name" value="Formyl_trans_N"/>
    <property type="match status" value="1"/>
</dbReference>
<evidence type="ECO:0000256" key="3">
    <source>
        <dbReference type="ARBA" id="ARBA00012261"/>
    </source>
</evidence>
<dbReference type="EC" id="2.1.2.9" evidence="3 8"/>
<keyword evidence="6 8" id="KW-0648">Protein biosynthesis</keyword>
<evidence type="ECO:0000256" key="5">
    <source>
        <dbReference type="ARBA" id="ARBA00022679"/>
    </source>
</evidence>
<proteinExistence type="inferred from homology"/>
<evidence type="ECO:0000313" key="12">
    <source>
        <dbReference type="Proteomes" id="UP000250169"/>
    </source>
</evidence>
<comment type="similarity">
    <text evidence="2 8">Belongs to the Fmt family.</text>
</comment>
<comment type="function">
    <text evidence="1 8">Attaches a formyl group to the free amino group of methionyl-tRNA(fMet). The formyl group appears to play a dual role in the initiator identity of N-formylmethionyl-tRNA by promoting its recognition by IF2 and preventing the misappropriation of this tRNA by the elongation apparatus.</text>
</comment>
<feature type="binding site" evidence="8">
    <location>
        <begin position="113"/>
        <end position="116"/>
    </location>
    <ligand>
        <name>(6S)-5,6,7,8-tetrahydrofolate</name>
        <dbReference type="ChEBI" id="CHEBI:57453"/>
    </ligand>
</feature>
<accession>A0A2X2SZI9</accession>
<organism evidence="11 12">
    <name type="scientific">Capnocytophaga ochracea</name>
    <dbReference type="NCBI Taxonomy" id="1018"/>
    <lineage>
        <taxon>Bacteria</taxon>
        <taxon>Pseudomonadati</taxon>
        <taxon>Bacteroidota</taxon>
        <taxon>Flavobacteriia</taxon>
        <taxon>Flavobacteriales</taxon>
        <taxon>Flavobacteriaceae</taxon>
        <taxon>Capnocytophaga</taxon>
    </lineage>
</organism>
<dbReference type="Gene3D" id="3.40.50.170">
    <property type="entry name" value="Formyl transferase, N-terminal domain"/>
    <property type="match status" value="1"/>
</dbReference>
<evidence type="ECO:0000256" key="8">
    <source>
        <dbReference type="HAMAP-Rule" id="MF_00182"/>
    </source>
</evidence>
<dbReference type="SUPFAM" id="SSF53328">
    <property type="entry name" value="Formyltransferase"/>
    <property type="match status" value="1"/>
</dbReference>
<dbReference type="Gene3D" id="3.10.25.10">
    <property type="entry name" value="Formyl transferase, C-terminal domain"/>
    <property type="match status" value="1"/>
</dbReference>
<dbReference type="Pfam" id="PF02911">
    <property type="entry name" value="Formyl_trans_C"/>
    <property type="match status" value="1"/>
</dbReference>
<name>A0A2X2SZI9_CAPOC</name>
<dbReference type="CDD" id="cd08704">
    <property type="entry name" value="Met_tRNA_FMT_C"/>
    <property type="match status" value="1"/>
</dbReference>
<dbReference type="InterPro" id="IPR037022">
    <property type="entry name" value="Formyl_trans_C_sf"/>
</dbReference>
<evidence type="ECO:0000256" key="1">
    <source>
        <dbReference type="ARBA" id="ARBA00002606"/>
    </source>
</evidence>
<evidence type="ECO:0000313" key="11">
    <source>
        <dbReference type="EMBL" id="SQA95201.1"/>
    </source>
</evidence>
<evidence type="ECO:0000256" key="6">
    <source>
        <dbReference type="ARBA" id="ARBA00022917"/>
    </source>
</evidence>
<feature type="domain" description="Formyl transferase C-terminal" evidence="10">
    <location>
        <begin position="208"/>
        <end position="308"/>
    </location>
</feature>
<evidence type="ECO:0000256" key="4">
    <source>
        <dbReference type="ARBA" id="ARBA00016014"/>
    </source>
</evidence>
<dbReference type="AlphaFoldDB" id="A0A2X2SZI9"/>
<dbReference type="InterPro" id="IPR041711">
    <property type="entry name" value="Met-tRNA-FMT_N"/>
</dbReference>
<gene>
    <name evidence="8 11" type="primary">fmt</name>
    <name evidence="11" type="ORF">NCTC11545_02420</name>
</gene>
<evidence type="ECO:0000256" key="2">
    <source>
        <dbReference type="ARBA" id="ARBA00010699"/>
    </source>
</evidence>
<dbReference type="InterPro" id="IPR005794">
    <property type="entry name" value="Fmt"/>
</dbReference>
<dbReference type="InterPro" id="IPR036477">
    <property type="entry name" value="Formyl_transf_N_sf"/>
</dbReference>
<dbReference type="Proteomes" id="UP000250169">
    <property type="component" value="Unassembled WGS sequence"/>
</dbReference>
<evidence type="ECO:0000256" key="7">
    <source>
        <dbReference type="ARBA" id="ARBA00048558"/>
    </source>
</evidence>
<protein>
    <recommendedName>
        <fullName evidence="4 8">Methionyl-tRNA formyltransferase</fullName>
        <ecNumber evidence="3 8">2.1.2.9</ecNumber>
    </recommendedName>
</protein>
<reference evidence="11 12" key="1">
    <citation type="submission" date="2018-06" db="EMBL/GenBank/DDBJ databases">
        <authorList>
            <consortium name="Pathogen Informatics"/>
            <person name="Doyle S."/>
        </authorList>
    </citation>
    <scope>NUCLEOTIDE SEQUENCE [LARGE SCALE GENOMIC DNA]</scope>
    <source>
        <strain evidence="11 12">NCTC11545</strain>
    </source>
</reference>
<comment type="catalytic activity">
    <reaction evidence="7 8">
        <text>L-methionyl-tRNA(fMet) + (6R)-10-formyltetrahydrofolate = N-formyl-L-methionyl-tRNA(fMet) + (6S)-5,6,7,8-tetrahydrofolate + H(+)</text>
        <dbReference type="Rhea" id="RHEA:24380"/>
        <dbReference type="Rhea" id="RHEA-COMP:9952"/>
        <dbReference type="Rhea" id="RHEA-COMP:9953"/>
        <dbReference type="ChEBI" id="CHEBI:15378"/>
        <dbReference type="ChEBI" id="CHEBI:57453"/>
        <dbReference type="ChEBI" id="CHEBI:78530"/>
        <dbReference type="ChEBI" id="CHEBI:78844"/>
        <dbReference type="ChEBI" id="CHEBI:195366"/>
        <dbReference type="EC" id="2.1.2.9"/>
    </reaction>
</comment>
<dbReference type="SUPFAM" id="SSF50486">
    <property type="entry name" value="FMT C-terminal domain-like"/>
    <property type="match status" value="1"/>
</dbReference>
<dbReference type="PANTHER" id="PTHR11138">
    <property type="entry name" value="METHIONYL-TRNA FORMYLTRANSFERASE"/>
    <property type="match status" value="1"/>
</dbReference>
<dbReference type="InterPro" id="IPR011034">
    <property type="entry name" value="Formyl_transferase-like_C_sf"/>
</dbReference>
<dbReference type="HAMAP" id="MF_00182">
    <property type="entry name" value="Formyl_trans"/>
    <property type="match status" value="1"/>
</dbReference>
<evidence type="ECO:0000259" key="10">
    <source>
        <dbReference type="Pfam" id="PF02911"/>
    </source>
</evidence>
<feature type="domain" description="Formyl transferase N-terminal" evidence="9">
    <location>
        <begin position="6"/>
        <end position="182"/>
    </location>
</feature>
<dbReference type="RefSeq" id="WP_111973339.1">
    <property type="nucleotide sequence ID" value="NZ_UAVS01000010.1"/>
</dbReference>